<accession>A0ABP5U7G4</accession>
<name>A0ABP5U7G4_9ACTN</name>
<organism evidence="2 3">
    <name type="scientific">Streptomyces cuspidosporus</name>
    <dbReference type="NCBI Taxonomy" id="66882"/>
    <lineage>
        <taxon>Bacteria</taxon>
        <taxon>Bacillati</taxon>
        <taxon>Actinomycetota</taxon>
        <taxon>Actinomycetes</taxon>
        <taxon>Kitasatosporales</taxon>
        <taxon>Streptomycetaceae</taxon>
        <taxon>Streptomyces</taxon>
    </lineage>
</organism>
<evidence type="ECO:0008006" key="4">
    <source>
        <dbReference type="Google" id="ProtNLM"/>
    </source>
</evidence>
<feature type="region of interest" description="Disordered" evidence="1">
    <location>
        <begin position="80"/>
        <end position="109"/>
    </location>
</feature>
<evidence type="ECO:0000256" key="1">
    <source>
        <dbReference type="SAM" id="MobiDB-lite"/>
    </source>
</evidence>
<protein>
    <recommendedName>
        <fullName evidence="4">Transposase</fullName>
    </recommendedName>
</protein>
<feature type="compositionally biased region" description="Polar residues" evidence="1">
    <location>
        <begin position="96"/>
        <end position="109"/>
    </location>
</feature>
<evidence type="ECO:0000313" key="3">
    <source>
        <dbReference type="Proteomes" id="UP001500253"/>
    </source>
</evidence>
<dbReference type="Proteomes" id="UP001500253">
    <property type="component" value="Unassembled WGS sequence"/>
</dbReference>
<comment type="caution">
    <text evidence="2">The sequence shown here is derived from an EMBL/GenBank/DDBJ whole genome shotgun (WGS) entry which is preliminary data.</text>
</comment>
<feature type="compositionally biased region" description="Gly residues" evidence="1">
    <location>
        <begin position="82"/>
        <end position="92"/>
    </location>
</feature>
<dbReference type="EMBL" id="BAAASD010000057">
    <property type="protein sequence ID" value="GAA2371613.1"/>
    <property type="molecule type" value="Genomic_DNA"/>
</dbReference>
<sequence>MFSLILVGRLSRMRADLVPDGLWERVAPLLPPAPERRRRYPGRLRVPGRTALVGVNGVTLCGLRVFVDEAAESIVSKDASVVGGGRRSGLGRGDASNRSTRQVAAGAQS</sequence>
<keyword evidence="3" id="KW-1185">Reference proteome</keyword>
<proteinExistence type="predicted"/>
<reference evidence="3" key="1">
    <citation type="journal article" date="2019" name="Int. J. Syst. Evol. Microbiol.">
        <title>The Global Catalogue of Microorganisms (GCM) 10K type strain sequencing project: providing services to taxonomists for standard genome sequencing and annotation.</title>
        <authorList>
            <consortium name="The Broad Institute Genomics Platform"/>
            <consortium name="The Broad Institute Genome Sequencing Center for Infectious Disease"/>
            <person name="Wu L."/>
            <person name="Ma J."/>
        </authorList>
    </citation>
    <scope>NUCLEOTIDE SEQUENCE [LARGE SCALE GENOMIC DNA]</scope>
    <source>
        <strain evidence="3">JCM 4316</strain>
    </source>
</reference>
<evidence type="ECO:0000313" key="2">
    <source>
        <dbReference type="EMBL" id="GAA2371613.1"/>
    </source>
</evidence>
<gene>
    <name evidence="2" type="ORF">GCM10010246_77510</name>
</gene>